<sequence length="249" mass="26050">MHRAFRSVKSGRRSSGRRSSMAGMVDTSLYAAFLVAAFALCVTPGPDMMFIVAVGGRGGPAAGVMAAAGVASAMLVHSVAAMLGLSALFETLPALYYVLRWLGAAYLLYLAVKAFRDRSVPGEEGAGEGDAGAPGPGGGTGTSAGRRRGLRRAFWQGAITNLLNPKVILFNVAFLPQFVDPSLGHVRGQLLLLGVTIVVMGFLWDGTIGLLSGRLSQLLRRSRRVARGLNIFTGTVFAGLAVRLATSPK</sequence>
<evidence type="ECO:0000256" key="7">
    <source>
        <dbReference type="SAM" id="Phobius"/>
    </source>
</evidence>
<comment type="caution">
    <text evidence="8">The sequence shown here is derived from an EMBL/GenBank/DDBJ whole genome shotgun (WGS) entry which is preliminary data.</text>
</comment>
<organism evidence="8 9">
    <name type="scientific">Streptomyces ipomoeae 91-03</name>
    <dbReference type="NCBI Taxonomy" id="698759"/>
    <lineage>
        <taxon>Bacteria</taxon>
        <taxon>Bacillati</taxon>
        <taxon>Actinomycetota</taxon>
        <taxon>Actinomycetes</taxon>
        <taxon>Kitasatosporales</taxon>
        <taxon>Streptomycetaceae</taxon>
        <taxon>Streptomyces</taxon>
    </lineage>
</organism>
<keyword evidence="9" id="KW-1185">Reference proteome</keyword>
<feature type="transmembrane region" description="Helical" evidence="7">
    <location>
        <begin position="64"/>
        <end position="88"/>
    </location>
</feature>
<keyword evidence="3 7" id="KW-0812">Transmembrane</keyword>
<dbReference type="PANTHER" id="PTHR30086">
    <property type="entry name" value="ARGININE EXPORTER PROTEIN ARGO"/>
    <property type="match status" value="1"/>
</dbReference>
<dbReference type="EMBL" id="AEJC01000061">
    <property type="protein sequence ID" value="EKX68624.1"/>
    <property type="molecule type" value="Genomic_DNA"/>
</dbReference>
<dbReference type="Pfam" id="PF01810">
    <property type="entry name" value="LysE"/>
    <property type="match status" value="1"/>
</dbReference>
<dbReference type="PANTHER" id="PTHR30086:SF20">
    <property type="entry name" value="ARGININE EXPORTER PROTEIN ARGO-RELATED"/>
    <property type="match status" value="1"/>
</dbReference>
<gene>
    <name evidence="8" type="ORF">STRIP9103_05626</name>
</gene>
<feature type="region of interest" description="Disordered" evidence="6">
    <location>
        <begin position="123"/>
        <end position="145"/>
    </location>
</feature>
<protein>
    <submittedName>
        <fullName evidence="8">Translocator protein, LysE family</fullName>
    </submittedName>
</protein>
<accession>L1L745</accession>
<feature type="transmembrane region" description="Helical" evidence="7">
    <location>
        <begin position="225"/>
        <end position="246"/>
    </location>
</feature>
<dbReference type="PIRSF" id="PIRSF006324">
    <property type="entry name" value="LeuE"/>
    <property type="match status" value="1"/>
</dbReference>
<dbReference type="PATRIC" id="fig|698759.3.peg.768"/>
<keyword evidence="2" id="KW-1003">Cell membrane</keyword>
<reference evidence="8 9" key="1">
    <citation type="submission" date="2012-11" db="EMBL/GenBank/DDBJ databases">
        <authorList>
            <person name="Huguet-Tapia J.C."/>
            <person name="Durkin A.S."/>
            <person name="Pettis G.S."/>
            <person name="Badger J.H."/>
        </authorList>
    </citation>
    <scope>NUCLEOTIDE SEQUENCE [LARGE SCALE GENOMIC DNA]</scope>
    <source>
        <strain evidence="8 9">91-03</strain>
    </source>
</reference>
<feature type="transmembrane region" description="Helical" evidence="7">
    <location>
        <begin position="94"/>
        <end position="112"/>
    </location>
</feature>
<dbReference type="Proteomes" id="UP000010411">
    <property type="component" value="Unassembled WGS sequence"/>
</dbReference>
<keyword evidence="5 7" id="KW-0472">Membrane</keyword>
<evidence type="ECO:0000256" key="4">
    <source>
        <dbReference type="ARBA" id="ARBA00022989"/>
    </source>
</evidence>
<feature type="transmembrane region" description="Helical" evidence="7">
    <location>
        <begin position="190"/>
        <end position="213"/>
    </location>
</feature>
<feature type="transmembrane region" description="Helical" evidence="7">
    <location>
        <begin position="153"/>
        <end position="178"/>
    </location>
</feature>
<evidence type="ECO:0000313" key="9">
    <source>
        <dbReference type="Proteomes" id="UP000010411"/>
    </source>
</evidence>
<name>L1L745_9ACTN</name>
<dbReference type="AlphaFoldDB" id="L1L745"/>
<evidence type="ECO:0000256" key="1">
    <source>
        <dbReference type="ARBA" id="ARBA00004651"/>
    </source>
</evidence>
<evidence type="ECO:0000256" key="6">
    <source>
        <dbReference type="SAM" id="MobiDB-lite"/>
    </source>
</evidence>
<feature type="transmembrane region" description="Helical" evidence="7">
    <location>
        <begin position="29"/>
        <end position="52"/>
    </location>
</feature>
<evidence type="ECO:0000313" key="8">
    <source>
        <dbReference type="EMBL" id="EKX68624.1"/>
    </source>
</evidence>
<keyword evidence="4 7" id="KW-1133">Transmembrane helix</keyword>
<dbReference type="GO" id="GO:0005886">
    <property type="term" value="C:plasma membrane"/>
    <property type="evidence" value="ECO:0007669"/>
    <property type="project" value="UniProtKB-SubCell"/>
</dbReference>
<proteinExistence type="predicted"/>
<feature type="compositionally biased region" description="Gly residues" evidence="6">
    <location>
        <begin position="128"/>
        <end position="142"/>
    </location>
</feature>
<evidence type="ECO:0000256" key="5">
    <source>
        <dbReference type="ARBA" id="ARBA00023136"/>
    </source>
</evidence>
<evidence type="ECO:0000256" key="3">
    <source>
        <dbReference type="ARBA" id="ARBA00022692"/>
    </source>
</evidence>
<dbReference type="GO" id="GO:0015171">
    <property type="term" value="F:amino acid transmembrane transporter activity"/>
    <property type="evidence" value="ECO:0007669"/>
    <property type="project" value="TreeGrafter"/>
</dbReference>
<evidence type="ECO:0000256" key="2">
    <source>
        <dbReference type="ARBA" id="ARBA00022475"/>
    </source>
</evidence>
<comment type="subcellular location">
    <subcellularLocation>
        <location evidence="1">Cell membrane</location>
        <topology evidence="1">Multi-pass membrane protein</topology>
    </subcellularLocation>
</comment>
<dbReference type="InterPro" id="IPR001123">
    <property type="entry name" value="LeuE-type"/>
</dbReference>